<keyword evidence="1" id="KW-1133">Transmembrane helix</keyword>
<gene>
    <name evidence="2" type="ORF">THTE_0318</name>
</gene>
<name>A0A286RAE0_9BACT</name>
<dbReference type="KEGG" id="ttf:THTE_0318"/>
<protein>
    <recommendedName>
        <fullName evidence="4">Prepilin-type N-terminal cleavage/methylation domain-containing protein</fullName>
    </recommendedName>
</protein>
<keyword evidence="1" id="KW-0472">Membrane</keyword>
<evidence type="ECO:0008006" key="4">
    <source>
        <dbReference type="Google" id="ProtNLM"/>
    </source>
</evidence>
<organism evidence="2 3">
    <name type="scientific">Thermogutta terrifontis</name>
    <dbReference type="NCBI Taxonomy" id="1331910"/>
    <lineage>
        <taxon>Bacteria</taxon>
        <taxon>Pseudomonadati</taxon>
        <taxon>Planctomycetota</taxon>
        <taxon>Planctomycetia</taxon>
        <taxon>Pirellulales</taxon>
        <taxon>Thermoguttaceae</taxon>
        <taxon>Thermogutta</taxon>
    </lineage>
</organism>
<dbReference type="InterPro" id="IPR012902">
    <property type="entry name" value="N_methyl_site"/>
</dbReference>
<dbReference type="Proteomes" id="UP000215086">
    <property type="component" value="Chromosome"/>
</dbReference>
<keyword evidence="3" id="KW-1185">Reference proteome</keyword>
<evidence type="ECO:0000313" key="3">
    <source>
        <dbReference type="Proteomes" id="UP000215086"/>
    </source>
</evidence>
<proteinExistence type="predicted"/>
<accession>A0A286RAE0</accession>
<dbReference type="RefSeq" id="WP_095413700.1">
    <property type="nucleotide sequence ID" value="NZ_CP018477.1"/>
</dbReference>
<feature type="transmembrane region" description="Helical" evidence="1">
    <location>
        <begin position="31"/>
        <end position="51"/>
    </location>
</feature>
<evidence type="ECO:0000313" key="2">
    <source>
        <dbReference type="EMBL" id="ASV72920.1"/>
    </source>
</evidence>
<keyword evidence="1" id="KW-0812">Transmembrane</keyword>
<dbReference type="Pfam" id="PF07963">
    <property type="entry name" value="N_methyl"/>
    <property type="match status" value="1"/>
</dbReference>
<dbReference type="AlphaFoldDB" id="A0A286RAE0"/>
<sequence>MIHPGTTLMQTVTRPRLSPAGKRGGFSLLEVLIAMFILTVGMLGIAAVVVIGNMSAMRALIADRTATVGRNALAEVRVREWLDPVRWLTVQGAPVVSSRDQPLPLGEAFCIDPLYIAQINNQQGAVPNARSADLGRFPYNPPGTAVSMVRISVNIAANPALPANIQAILMNPQIWQRLVVGEDDLVFDPSRLSRPRLLFRTDTGAAVPLPTLPGDTASGNPLYADYQGMYSWMVTVVPQVPRIPSGTQKYLVSAVVFRDRSFLWRDDPTAEVPGERVATANFLGGGDLRLSIPASLVTDAAQAEEYLKIPEGQYILLAGRAVISNNPPLMQNVFLWYRVVAAGDVINQNQNYFREVTVAGPDWNIAWCLRTNNDTDGDGVPVETQAVLCTNVYGVYTEVIDPEVLSRSSFPAR</sequence>
<reference evidence="2 3" key="1">
    <citation type="journal article" name="Front. Microbiol.">
        <title>Sugar Metabolism of the First Thermophilic Planctomycete Thermogutta terrifontis: Comparative Genomic and Transcriptomic Approaches.</title>
        <authorList>
            <person name="Elcheninov A.G."/>
            <person name="Menzel P."/>
            <person name="Gudbergsdottir S.R."/>
            <person name="Slesarev A.I."/>
            <person name="Kadnikov V.V."/>
            <person name="Krogh A."/>
            <person name="Bonch-Osmolovskaya E.A."/>
            <person name="Peng X."/>
            <person name="Kublanov I.V."/>
        </authorList>
    </citation>
    <scope>NUCLEOTIDE SEQUENCE [LARGE SCALE GENOMIC DNA]</scope>
    <source>
        <strain evidence="2 3">R1</strain>
    </source>
</reference>
<dbReference type="EMBL" id="CP018477">
    <property type="protein sequence ID" value="ASV72920.1"/>
    <property type="molecule type" value="Genomic_DNA"/>
</dbReference>
<evidence type="ECO:0000256" key="1">
    <source>
        <dbReference type="SAM" id="Phobius"/>
    </source>
</evidence>